<name>A0A9P7HDE5_9HYPO</name>
<organism evidence="1 2">
    <name type="scientific">Fusarium avenaceum</name>
    <dbReference type="NCBI Taxonomy" id="40199"/>
    <lineage>
        <taxon>Eukaryota</taxon>
        <taxon>Fungi</taxon>
        <taxon>Dikarya</taxon>
        <taxon>Ascomycota</taxon>
        <taxon>Pezizomycotina</taxon>
        <taxon>Sordariomycetes</taxon>
        <taxon>Hypocreomycetidae</taxon>
        <taxon>Hypocreales</taxon>
        <taxon>Nectriaceae</taxon>
        <taxon>Fusarium</taxon>
        <taxon>Fusarium tricinctum species complex</taxon>
    </lineage>
</organism>
<dbReference type="EMBL" id="JAGPUO010000002">
    <property type="protein sequence ID" value="KAG5664353.1"/>
    <property type="molecule type" value="Genomic_DNA"/>
</dbReference>
<sequence length="448" mass="51522">MASTRSILMRYSGSCIDMWFYESGAPARGRPHCPEMIERLSNLEEDEDFKYLMIDMELDDPFSITIKLILHHHSGVTFRTNEIPLFNGKVMNEGGLTFTDTATGIETPRNTIFFCGPSPEGPLRVAIENSFTSLRPGETHTIEGRMYRMCMSFDGGPNTSPEEIKAAIKKRPRIWDWRHTENLEEGSTYRIGIDKDNTIKRWLEGSKEELLSKPLTERTDDKMKSEPIFFHVTQPAKFTVKIPDIEGILKPYYGSTTGIRFGDQMTAWIPKQIIASHPKFAAHLATRVVENEGYNFTYVNKRVGHVILHFLFTGEYQALPMVEESVEKTRREKFSEIVSVCLEASQMGLDGLVTLSESEIKRQGRDITSADMFATVDEDFGHDWIDQEWSKRYLLRRASSETEEVKPEDIKKIQERPLEERNLVSLLLEANMEVKRELQKYKNVSNPK</sequence>
<reference evidence="1" key="1">
    <citation type="submission" date="2021-04" db="EMBL/GenBank/DDBJ databases">
        <title>Draft genome of Fusarium avenaceum strain F156N33, isolated from an atmospheric sample in Virginia.</title>
        <authorList>
            <person name="Yang S."/>
            <person name="Vinatzer B.A."/>
            <person name="Coleman J."/>
        </authorList>
    </citation>
    <scope>NUCLEOTIDE SEQUENCE</scope>
    <source>
        <strain evidence="1">F156N33</strain>
    </source>
</reference>
<proteinExistence type="predicted"/>
<keyword evidence="2" id="KW-1185">Reference proteome</keyword>
<dbReference type="PANTHER" id="PTHR37538">
    <property type="entry name" value="BTB DOMAIN-CONTAINING PROTEIN"/>
    <property type="match status" value="1"/>
</dbReference>
<dbReference type="PANTHER" id="PTHR37538:SF4">
    <property type="entry name" value="PITSLRE SERINE_THREONINE-PROTEIN KINASE CDC2L1"/>
    <property type="match status" value="1"/>
</dbReference>
<evidence type="ECO:0000313" key="1">
    <source>
        <dbReference type="EMBL" id="KAG5664353.1"/>
    </source>
</evidence>
<comment type="caution">
    <text evidence="1">The sequence shown here is derived from an EMBL/GenBank/DDBJ whole genome shotgun (WGS) entry which is preliminary data.</text>
</comment>
<dbReference type="Proteomes" id="UP000782241">
    <property type="component" value="Unassembled WGS sequence"/>
</dbReference>
<evidence type="ECO:0000313" key="2">
    <source>
        <dbReference type="Proteomes" id="UP000782241"/>
    </source>
</evidence>
<dbReference type="AlphaFoldDB" id="A0A9P7HDE5"/>
<protein>
    <submittedName>
        <fullName evidence="1">Uncharacterized protein</fullName>
    </submittedName>
</protein>
<accession>A0A9P7HDE5</accession>
<gene>
    <name evidence="1" type="ORF">KAF25_008087</name>
</gene>